<feature type="region of interest" description="Phosphopantothenoylcysteine decarboxylase" evidence="3">
    <location>
        <begin position="1"/>
        <end position="210"/>
    </location>
</feature>
<dbReference type="InterPro" id="IPR036551">
    <property type="entry name" value="Flavin_trans-like"/>
</dbReference>
<feature type="binding site" evidence="3">
    <location>
        <position position="308"/>
    </location>
    <ligand>
        <name>CTP</name>
        <dbReference type="ChEBI" id="CHEBI:37563"/>
    </ligand>
</feature>
<dbReference type="Gene3D" id="3.40.50.10300">
    <property type="entry name" value="CoaB-like"/>
    <property type="match status" value="1"/>
</dbReference>
<feature type="binding site" evidence="3">
    <location>
        <position position="345"/>
    </location>
    <ligand>
        <name>CTP</name>
        <dbReference type="ChEBI" id="CHEBI:37563"/>
    </ligand>
</feature>
<comment type="function">
    <text evidence="4">Catalyzes two steps in the biosynthesis of coenzyme A. In the first step cysteine is conjugated to 4'-phosphopantothenate to form 4-phosphopantothenoylcysteine, in the latter compound is decarboxylated to form 4'-phosphopantotheine.</text>
</comment>
<dbReference type="NCBIfam" id="TIGR00521">
    <property type="entry name" value="coaBC_dfp"/>
    <property type="match status" value="1"/>
</dbReference>
<feature type="region of interest" description="Phosphopantothenate--cysteine ligase" evidence="3">
    <location>
        <begin position="211"/>
        <end position="422"/>
    </location>
</feature>
<comment type="cofactor">
    <cofactor evidence="3">
        <name>FMN</name>
        <dbReference type="ChEBI" id="CHEBI:58210"/>
    </cofactor>
    <text evidence="3">Binds 1 FMN per subunit.</text>
</comment>
<dbReference type="EC" id="4.1.1.36" evidence="3"/>
<dbReference type="GO" id="GO:0015941">
    <property type="term" value="P:pantothenate catabolic process"/>
    <property type="evidence" value="ECO:0007669"/>
    <property type="project" value="InterPro"/>
</dbReference>
<evidence type="ECO:0000256" key="3">
    <source>
        <dbReference type="HAMAP-Rule" id="MF_02225"/>
    </source>
</evidence>
<protein>
    <recommendedName>
        <fullName evidence="3">Coenzyme A biosynthesis bifunctional protein CoaBC</fullName>
    </recommendedName>
    <alternativeName>
        <fullName evidence="3">DNA/pantothenate metabolism flavoprotein</fullName>
    </alternativeName>
    <alternativeName>
        <fullName evidence="3">Phosphopantothenoylcysteine synthetase/decarboxylase</fullName>
        <shortName evidence="3">PPCS-PPCDC</shortName>
    </alternativeName>
    <domain>
        <recommendedName>
            <fullName evidence="3">Phosphopantothenoylcysteine decarboxylase</fullName>
            <shortName evidence="3">PPC decarboxylase</shortName>
            <shortName evidence="3">PPC-DC</shortName>
            <ecNumber evidence="3">4.1.1.36</ecNumber>
        </recommendedName>
        <alternativeName>
            <fullName evidence="3">CoaC</fullName>
        </alternativeName>
    </domain>
    <domain>
        <recommendedName>
            <fullName evidence="3">Phosphopantothenate--cysteine ligase</fullName>
            <ecNumber evidence="3">6.3.2.5</ecNumber>
        </recommendedName>
        <alternativeName>
            <fullName evidence="3">CoaB</fullName>
        </alternativeName>
        <alternativeName>
            <fullName evidence="3">Phosphopantothenoylcysteine synthetase</fullName>
            <shortName evidence="3">PPC synthetase</shortName>
            <shortName evidence="3">PPC-S</shortName>
        </alternativeName>
    </domain>
</protein>
<gene>
    <name evidence="3 7" type="primary">coaBC</name>
    <name evidence="7" type="ORF">C5L14_03865</name>
</gene>
<keyword evidence="3 4" id="KW-0436">Ligase</keyword>
<name>A0A2S9QGA0_9HYPH</name>
<comment type="caution">
    <text evidence="3">Lacks conserved residue(s) required for the propagation of feature annotation.</text>
</comment>
<evidence type="ECO:0000313" key="7">
    <source>
        <dbReference type="EMBL" id="PRH88387.1"/>
    </source>
</evidence>
<dbReference type="GO" id="GO:0071513">
    <property type="term" value="C:phosphopantothenoylcysteine decarboxylase complex"/>
    <property type="evidence" value="ECO:0007669"/>
    <property type="project" value="TreeGrafter"/>
</dbReference>
<dbReference type="Pfam" id="PF02441">
    <property type="entry name" value="Flavoprotein"/>
    <property type="match status" value="1"/>
</dbReference>
<keyword evidence="8" id="KW-1185">Reference proteome</keyword>
<keyword evidence="2 3" id="KW-0456">Lyase</keyword>
<comment type="similarity">
    <text evidence="3 4">In the C-terminal section; belongs to the PPC synthetase family.</text>
</comment>
<dbReference type="RefSeq" id="WP_105860738.1">
    <property type="nucleotide sequence ID" value="NZ_PUEJ01000002.1"/>
</dbReference>
<dbReference type="InterPro" id="IPR005252">
    <property type="entry name" value="CoaBC"/>
</dbReference>
<keyword evidence="3 4" id="KW-0285">Flavoprotein</keyword>
<dbReference type="PANTHER" id="PTHR14359:SF6">
    <property type="entry name" value="PHOSPHOPANTOTHENOYLCYSTEINE DECARBOXYLASE"/>
    <property type="match status" value="1"/>
</dbReference>
<dbReference type="AlphaFoldDB" id="A0A2S9QGA0"/>
<evidence type="ECO:0000256" key="4">
    <source>
        <dbReference type="RuleBase" id="RU364078"/>
    </source>
</evidence>
<feature type="binding site" evidence="3">
    <location>
        <position position="359"/>
    </location>
    <ligand>
        <name>CTP</name>
        <dbReference type="ChEBI" id="CHEBI:37563"/>
    </ligand>
</feature>
<comment type="catalytic activity">
    <reaction evidence="3 4">
        <text>(R)-4'-phosphopantothenate + L-cysteine + CTP = N-[(R)-4-phosphopantothenoyl]-L-cysteine + CMP + diphosphate + H(+)</text>
        <dbReference type="Rhea" id="RHEA:19397"/>
        <dbReference type="ChEBI" id="CHEBI:10986"/>
        <dbReference type="ChEBI" id="CHEBI:15378"/>
        <dbReference type="ChEBI" id="CHEBI:33019"/>
        <dbReference type="ChEBI" id="CHEBI:35235"/>
        <dbReference type="ChEBI" id="CHEBI:37563"/>
        <dbReference type="ChEBI" id="CHEBI:59458"/>
        <dbReference type="ChEBI" id="CHEBI:60377"/>
        <dbReference type="EC" id="6.3.2.5"/>
    </reaction>
</comment>
<comment type="catalytic activity">
    <reaction evidence="3 4">
        <text>N-[(R)-4-phosphopantothenoyl]-L-cysteine + H(+) = (R)-4'-phosphopantetheine + CO2</text>
        <dbReference type="Rhea" id="RHEA:16793"/>
        <dbReference type="ChEBI" id="CHEBI:15378"/>
        <dbReference type="ChEBI" id="CHEBI:16526"/>
        <dbReference type="ChEBI" id="CHEBI:59458"/>
        <dbReference type="ChEBI" id="CHEBI:61723"/>
        <dbReference type="EC" id="4.1.1.36"/>
    </reaction>
</comment>
<feature type="domain" description="Flavoprotein" evidence="5">
    <location>
        <begin position="8"/>
        <end position="180"/>
    </location>
</feature>
<comment type="similarity">
    <text evidence="3 4">In the N-terminal section; belongs to the HFCD (homo-oligomeric flavin containing Cys decarboxylase) superfamily.</text>
</comment>
<dbReference type="GO" id="GO:0015937">
    <property type="term" value="P:coenzyme A biosynthetic process"/>
    <property type="evidence" value="ECO:0007669"/>
    <property type="project" value="UniProtKB-UniRule"/>
</dbReference>
<feature type="binding site" evidence="3">
    <location>
        <begin position="325"/>
        <end position="328"/>
    </location>
    <ligand>
        <name>CTP</name>
        <dbReference type="ChEBI" id="CHEBI:37563"/>
    </ligand>
</feature>
<feature type="binding site" evidence="3">
    <location>
        <position position="363"/>
    </location>
    <ligand>
        <name>CTP</name>
        <dbReference type="ChEBI" id="CHEBI:37563"/>
    </ligand>
</feature>
<dbReference type="InterPro" id="IPR003382">
    <property type="entry name" value="Flavoprotein"/>
</dbReference>
<dbReference type="SUPFAM" id="SSF102645">
    <property type="entry name" value="CoaB-like"/>
    <property type="match status" value="1"/>
</dbReference>
<dbReference type="OrthoDB" id="9802554at2"/>
<keyword evidence="3" id="KW-0460">Magnesium</keyword>
<keyword evidence="3 4" id="KW-0288">FMN</keyword>
<dbReference type="Pfam" id="PF04127">
    <property type="entry name" value="DFP"/>
    <property type="match status" value="1"/>
</dbReference>
<accession>A0A2S9QGA0</accession>
<evidence type="ECO:0000313" key="8">
    <source>
        <dbReference type="Proteomes" id="UP000237682"/>
    </source>
</evidence>
<comment type="pathway">
    <text evidence="3 4">Cofactor biosynthesis; coenzyme A biosynthesis; CoA from (R)-pantothenate: step 2/5.</text>
</comment>
<dbReference type="Gene3D" id="3.40.50.1950">
    <property type="entry name" value="Flavin prenyltransferase-like"/>
    <property type="match status" value="1"/>
</dbReference>
<proteinExistence type="inferred from homology"/>
<dbReference type="Proteomes" id="UP000237682">
    <property type="component" value="Unassembled WGS sequence"/>
</dbReference>
<evidence type="ECO:0000259" key="6">
    <source>
        <dbReference type="Pfam" id="PF04127"/>
    </source>
</evidence>
<comment type="caution">
    <text evidence="7">The sequence shown here is derived from an EMBL/GenBank/DDBJ whole genome shotgun (WGS) entry which is preliminary data.</text>
</comment>
<comment type="pathway">
    <text evidence="3 4">Cofactor biosynthesis; coenzyme A biosynthesis; CoA from (R)-pantothenate: step 3/5.</text>
</comment>
<feature type="binding site" evidence="3">
    <location>
        <position position="298"/>
    </location>
    <ligand>
        <name>CTP</name>
        <dbReference type="ChEBI" id="CHEBI:37563"/>
    </ligand>
</feature>
<dbReference type="GO" id="GO:0004633">
    <property type="term" value="F:phosphopantothenoylcysteine decarboxylase activity"/>
    <property type="evidence" value="ECO:0007669"/>
    <property type="project" value="UniProtKB-UniRule"/>
</dbReference>
<dbReference type="GO" id="GO:0010181">
    <property type="term" value="F:FMN binding"/>
    <property type="evidence" value="ECO:0007669"/>
    <property type="project" value="UniProtKB-UniRule"/>
</dbReference>
<organism evidence="7 8">
    <name type="scientific">Labrys okinawensis</name>
    <dbReference type="NCBI Taxonomy" id="346911"/>
    <lineage>
        <taxon>Bacteria</taxon>
        <taxon>Pseudomonadati</taxon>
        <taxon>Pseudomonadota</taxon>
        <taxon>Alphaproteobacteria</taxon>
        <taxon>Hyphomicrobiales</taxon>
        <taxon>Xanthobacteraceae</taxon>
        <taxon>Labrys</taxon>
    </lineage>
</organism>
<keyword evidence="1 3" id="KW-0210">Decarboxylase</keyword>
<dbReference type="InterPro" id="IPR035929">
    <property type="entry name" value="CoaB-like_sf"/>
</dbReference>
<dbReference type="EMBL" id="PUEJ01000002">
    <property type="protein sequence ID" value="PRH88387.1"/>
    <property type="molecule type" value="Genomic_DNA"/>
</dbReference>
<evidence type="ECO:0000259" key="5">
    <source>
        <dbReference type="Pfam" id="PF02441"/>
    </source>
</evidence>
<feature type="active site" description="Proton donor" evidence="3">
    <location>
        <position position="160"/>
    </location>
</feature>
<evidence type="ECO:0000256" key="2">
    <source>
        <dbReference type="ARBA" id="ARBA00023239"/>
    </source>
</evidence>
<dbReference type="PANTHER" id="PTHR14359">
    <property type="entry name" value="HOMO-OLIGOMERIC FLAVIN CONTAINING CYS DECARBOXYLASE FAMILY"/>
    <property type="match status" value="1"/>
</dbReference>
<dbReference type="SUPFAM" id="SSF52507">
    <property type="entry name" value="Homo-oligomeric flavin-containing Cys decarboxylases, HFCD"/>
    <property type="match status" value="1"/>
</dbReference>
<feature type="domain" description="DNA/pantothenate metabolism flavoprotein C-terminal" evidence="6">
    <location>
        <begin position="206"/>
        <end position="413"/>
    </location>
</feature>
<dbReference type="InterPro" id="IPR007085">
    <property type="entry name" value="DNA/pantothenate-metab_flavo_C"/>
</dbReference>
<comment type="function">
    <text evidence="3">Catalyzes two sequential steps in the biosynthesis of coenzyme A. In the first step cysteine is conjugated to 4'-phosphopantothenate to form 4-phosphopantothenoylcysteine. In the second step the latter compound is decarboxylated to form 4'-phosphopantotheine.</text>
</comment>
<keyword evidence="3" id="KW-0511">Multifunctional enzyme</keyword>
<comment type="cofactor">
    <cofactor evidence="3">
        <name>Mg(2+)</name>
        <dbReference type="ChEBI" id="CHEBI:18420"/>
    </cofactor>
</comment>
<reference evidence="7 8" key="1">
    <citation type="submission" date="2018-02" db="EMBL/GenBank/DDBJ databases">
        <title>Whole genome sequencing of endophytic bacterium.</title>
        <authorList>
            <person name="Eedara R."/>
            <person name="Podile A.R."/>
        </authorList>
    </citation>
    <scope>NUCLEOTIDE SEQUENCE [LARGE SCALE GENOMIC DNA]</scope>
    <source>
        <strain evidence="7 8">RP1T</strain>
    </source>
</reference>
<dbReference type="HAMAP" id="MF_02225">
    <property type="entry name" value="CoaBC"/>
    <property type="match status" value="1"/>
</dbReference>
<dbReference type="UniPathway" id="UPA00241">
    <property type="reaction ID" value="UER00353"/>
</dbReference>
<dbReference type="EC" id="6.3.2.5" evidence="3"/>
<keyword evidence="3" id="KW-0479">Metal-binding</keyword>
<dbReference type="GO" id="GO:0046872">
    <property type="term" value="F:metal ion binding"/>
    <property type="evidence" value="ECO:0007669"/>
    <property type="project" value="UniProtKB-KW"/>
</dbReference>
<sequence length="422" mass="44175">MSTPLVGKRILLIIGGGIAAYKGLDLIRRLRERGADVRAILTKAGEAFVTPLSVSALTGDKVYTDLFSLTDEAEMGHIEMSRDADLLVVAPATADLLAKMVQGLANDLASTTLLATDKRVLVAPAMNVRMWLHPATQRNIARLREDGVLFVGPNDGEMACGEYGPGRLAEPLEIVAAIEKALAGPTFIPLPGSVSADTRLLPALPLAGKHVLVTAGPTHEPIDPVRYIANRSSGKQGYAIAAAALAAGARVTLVSGPVALLPPPGVKLVPVQTAREMLEAVRTALPADIAIFAAAVADWRVADAGAQKIKKGAEGTPDFALVENPDILATIARDKARRPSLVVGFAAETEHVVEHAKAKLARKGCDLIVANDVSPESGVMGGDRNRVHLVSASGIETWPDMDKEAVARALVSRFGELASAVA</sequence>
<evidence type="ECO:0000256" key="1">
    <source>
        <dbReference type="ARBA" id="ARBA00022793"/>
    </source>
</evidence>
<dbReference type="GO" id="GO:0004632">
    <property type="term" value="F:phosphopantothenate--cysteine ligase activity"/>
    <property type="evidence" value="ECO:0007669"/>
    <property type="project" value="UniProtKB-UniRule"/>
</dbReference>